<dbReference type="RefSeq" id="WP_209145035.1">
    <property type="nucleotide sequence ID" value="NZ_JAGHKO010000024.1"/>
</dbReference>
<evidence type="ECO:0000259" key="1">
    <source>
        <dbReference type="Pfam" id="PF04397"/>
    </source>
</evidence>
<dbReference type="Gene3D" id="2.40.50.1020">
    <property type="entry name" value="LytTr DNA-binding domain"/>
    <property type="match status" value="1"/>
</dbReference>
<comment type="caution">
    <text evidence="2">The sequence shown here is derived from an EMBL/GenBank/DDBJ whole genome shotgun (WGS) entry which is preliminary data.</text>
</comment>
<dbReference type="Pfam" id="PF04397">
    <property type="entry name" value="LytTR"/>
    <property type="match status" value="1"/>
</dbReference>
<dbReference type="InterPro" id="IPR007492">
    <property type="entry name" value="LytTR_DNA-bd_dom"/>
</dbReference>
<dbReference type="EMBL" id="JAGHKO010000024">
    <property type="protein sequence ID" value="MBO9205454.1"/>
    <property type="molecule type" value="Genomic_DNA"/>
</dbReference>
<feature type="domain" description="HTH LytTR-type" evidence="1">
    <location>
        <begin position="101"/>
        <end position="190"/>
    </location>
</feature>
<gene>
    <name evidence="2" type="ORF">J7I42_34510</name>
</gene>
<name>A0ABS3Z5M2_9BACT</name>
<sequence>MSEQKDNVTSSAFVPGSAGKDLKINEGIQLINTNIPPHTPGKRRNSAYKKGATEHLYNKLPAPLLPHEQEPDNLPDLPRPAITTPLTKGLLQLFVKKGEYIYARPADIVLIESCDHLVQVYIAYGEKAKRAVRNGTLKDFLLQLPQHQFVRLSRFCAVNLDRLSGGNYNQQVFEFDFRVSIKLKHTLPVSAFKTIGI</sequence>
<organism evidence="2 3">
    <name type="scientific">Niastella soli</name>
    <dbReference type="NCBI Taxonomy" id="2821487"/>
    <lineage>
        <taxon>Bacteria</taxon>
        <taxon>Pseudomonadati</taxon>
        <taxon>Bacteroidota</taxon>
        <taxon>Chitinophagia</taxon>
        <taxon>Chitinophagales</taxon>
        <taxon>Chitinophagaceae</taxon>
        <taxon>Niastella</taxon>
    </lineage>
</organism>
<proteinExistence type="predicted"/>
<dbReference type="Proteomes" id="UP000677244">
    <property type="component" value="Unassembled WGS sequence"/>
</dbReference>
<accession>A0ABS3Z5M2</accession>
<protein>
    <submittedName>
        <fullName evidence="2">LytTR family transcriptional regulator</fullName>
    </submittedName>
</protein>
<evidence type="ECO:0000313" key="2">
    <source>
        <dbReference type="EMBL" id="MBO9205454.1"/>
    </source>
</evidence>
<keyword evidence="3" id="KW-1185">Reference proteome</keyword>
<evidence type="ECO:0000313" key="3">
    <source>
        <dbReference type="Proteomes" id="UP000677244"/>
    </source>
</evidence>
<reference evidence="2 3" key="1">
    <citation type="submission" date="2021-03" db="EMBL/GenBank/DDBJ databases">
        <title>Assistant Professor.</title>
        <authorList>
            <person name="Huq M.A."/>
        </authorList>
    </citation>
    <scope>NUCLEOTIDE SEQUENCE [LARGE SCALE GENOMIC DNA]</scope>
    <source>
        <strain evidence="2 3">MAH-29</strain>
    </source>
</reference>